<organism evidence="1 2">
    <name type="scientific">Vermiconidia calcicola</name>
    <dbReference type="NCBI Taxonomy" id="1690605"/>
    <lineage>
        <taxon>Eukaryota</taxon>
        <taxon>Fungi</taxon>
        <taxon>Dikarya</taxon>
        <taxon>Ascomycota</taxon>
        <taxon>Pezizomycotina</taxon>
        <taxon>Dothideomycetes</taxon>
        <taxon>Dothideomycetidae</taxon>
        <taxon>Mycosphaerellales</taxon>
        <taxon>Extremaceae</taxon>
        <taxon>Vermiconidia</taxon>
    </lineage>
</organism>
<keyword evidence="2" id="KW-1185">Reference proteome</keyword>
<proteinExistence type="predicted"/>
<protein>
    <submittedName>
        <fullName evidence="1">Uncharacterized protein</fullName>
    </submittedName>
</protein>
<dbReference type="AlphaFoldDB" id="A0AAV9PST7"/>
<sequence length="305" mass="34436">MQPTPQSQDDISPPLLLPSSYHERFVCQLRSDSLTGIGIRPISNSKRPTECTVDWPGPGQEDQELSDSDVSSFKAHSIFSDLSSNVDESFIGTAASEDEISTAIGRIAFHVNIEIQVFERDIRIPSREVPSSDEHSWPSPTMFQRAAEELINASHTLIRVFIEDHRTLDLNAAVGDIIQVPSITSLNDGSWEILVRKVYLPTLQRKLHKIHIRFTLDSEYHPLKPLHQDVEYWGLENARKLYALWFMGRAIKIIQKSWTIAQMYYGHLLKLYNGKIRTLLSGMGTIGESFPKFHGVTRGLPSGNA</sequence>
<evidence type="ECO:0000313" key="1">
    <source>
        <dbReference type="EMBL" id="KAK5527596.1"/>
    </source>
</evidence>
<name>A0AAV9PST7_9PEZI</name>
<dbReference type="Proteomes" id="UP001345827">
    <property type="component" value="Unassembled WGS sequence"/>
</dbReference>
<comment type="caution">
    <text evidence="1">The sequence shown here is derived from an EMBL/GenBank/DDBJ whole genome shotgun (WGS) entry which is preliminary data.</text>
</comment>
<accession>A0AAV9PST7</accession>
<dbReference type="EMBL" id="JAXLQG010000041">
    <property type="protein sequence ID" value="KAK5527596.1"/>
    <property type="molecule type" value="Genomic_DNA"/>
</dbReference>
<evidence type="ECO:0000313" key="2">
    <source>
        <dbReference type="Proteomes" id="UP001345827"/>
    </source>
</evidence>
<gene>
    <name evidence="1" type="ORF">LTR25_011045</name>
</gene>
<reference evidence="1 2" key="1">
    <citation type="submission" date="2023-06" db="EMBL/GenBank/DDBJ databases">
        <title>Black Yeasts Isolated from many extreme environments.</title>
        <authorList>
            <person name="Coleine C."/>
            <person name="Stajich J.E."/>
            <person name="Selbmann L."/>
        </authorList>
    </citation>
    <scope>NUCLEOTIDE SEQUENCE [LARGE SCALE GENOMIC DNA]</scope>
    <source>
        <strain evidence="1 2">CCFEE 5887</strain>
    </source>
</reference>